<dbReference type="Proteomes" id="UP000035721">
    <property type="component" value="Unassembled WGS sequence"/>
</dbReference>
<comment type="caution">
    <text evidence="1">The sequence shown here is derived from an EMBL/GenBank/DDBJ whole genome shotgun (WGS) entry which is preliminary data.</text>
</comment>
<reference evidence="1 2" key="1">
    <citation type="journal article" date="2013" name="ISME J.">
        <title>A metabolic model for members of the genus Tetrasphaera involved in enhanced biological phosphorus removal.</title>
        <authorList>
            <person name="Kristiansen R."/>
            <person name="Nguyen H.T.T."/>
            <person name="Saunders A.M."/>
            <person name="Nielsen J.L."/>
            <person name="Wimmer R."/>
            <person name="Le V.Q."/>
            <person name="McIlroy S.J."/>
            <person name="Petrovski S."/>
            <person name="Seviour R.J."/>
            <person name="Calteau A."/>
            <person name="Nielsen K.L."/>
            <person name="Nielsen P.H."/>
        </authorList>
    </citation>
    <scope>NUCLEOTIDE SEQUENCE [LARGE SCALE GENOMIC DNA]</scope>
    <source>
        <strain evidence="1 2">T1-X7</strain>
    </source>
</reference>
<sequence length="104" mass="10316">MSLRTAADVDTAPLTVLGLAGGFLVADQTGVRPAGGALFAAVGAYCARSWARQGLPTALGLGTVYAAAMGLSHPLAKRIGAWPAVAVVSAATATAAHLLSDRKS</sequence>
<accession>A0A077M002</accession>
<evidence type="ECO:0000313" key="1">
    <source>
        <dbReference type="EMBL" id="CCH79588.1"/>
    </source>
</evidence>
<name>A0A077M002_9MICO</name>
<proteinExistence type="predicted"/>
<keyword evidence="2" id="KW-1185">Reference proteome</keyword>
<dbReference type="EMBL" id="CAJB01000381">
    <property type="protein sequence ID" value="CCH79588.1"/>
    <property type="molecule type" value="Genomic_DNA"/>
</dbReference>
<organism evidence="1 2">
    <name type="scientific">Nostocoides japonicum T1-X7</name>
    <dbReference type="NCBI Taxonomy" id="1194083"/>
    <lineage>
        <taxon>Bacteria</taxon>
        <taxon>Bacillati</taxon>
        <taxon>Actinomycetota</taxon>
        <taxon>Actinomycetes</taxon>
        <taxon>Micrococcales</taxon>
        <taxon>Intrasporangiaceae</taxon>
        <taxon>Nostocoides</taxon>
    </lineage>
</organism>
<dbReference type="OrthoDB" id="5244439at2"/>
<dbReference type="RefSeq" id="WP_048549732.1">
    <property type="nucleotide sequence ID" value="NZ_HF570958.1"/>
</dbReference>
<gene>
    <name evidence="1" type="ORF">BN12_50015</name>
</gene>
<dbReference type="AlphaFoldDB" id="A0A077M002"/>
<dbReference type="STRING" id="1194083.BN12_50015"/>
<protein>
    <submittedName>
        <fullName evidence="1">Uncharacterized protein</fullName>
    </submittedName>
</protein>
<evidence type="ECO:0000313" key="2">
    <source>
        <dbReference type="Proteomes" id="UP000035721"/>
    </source>
</evidence>